<dbReference type="Gene3D" id="1.10.730.10">
    <property type="entry name" value="Isoleucyl-tRNA Synthetase, Domain 1"/>
    <property type="match status" value="1"/>
</dbReference>
<dbReference type="EC" id="6.1.1.10" evidence="2"/>
<feature type="domain" description="Methionyl/Leucyl tRNA synthetase" evidence="12">
    <location>
        <begin position="5"/>
        <end position="389"/>
    </location>
</feature>
<evidence type="ECO:0000256" key="3">
    <source>
        <dbReference type="ARBA" id="ARBA00022490"/>
    </source>
</evidence>
<dbReference type="GO" id="GO:0005524">
    <property type="term" value="F:ATP binding"/>
    <property type="evidence" value="ECO:0007669"/>
    <property type="project" value="UniProtKB-KW"/>
</dbReference>
<dbReference type="GO" id="GO:0006431">
    <property type="term" value="P:methionyl-tRNA aminoacylation"/>
    <property type="evidence" value="ECO:0007669"/>
    <property type="project" value="InterPro"/>
</dbReference>
<evidence type="ECO:0000256" key="8">
    <source>
        <dbReference type="ARBA" id="ARBA00023146"/>
    </source>
</evidence>
<proteinExistence type="inferred from homology"/>
<dbReference type="KEGG" id="nsh:GXM_10274"/>
<evidence type="ECO:0000256" key="6">
    <source>
        <dbReference type="ARBA" id="ARBA00022840"/>
    </source>
</evidence>
<dbReference type="Pfam" id="PF09334">
    <property type="entry name" value="tRNA-synt_1g"/>
    <property type="match status" value="1"/>
</dbReference>
<evidence type="ECO:0000256" key="9">
    <source>
        <dbReference type="ARBA" id="ARBA00030904"/>
    </source>
</evidence>
<sequence>MKKVFLTATPPTPNGDLHLGHLSGPYVGADVYTRYLKMHNIAAYYLSGADDHQSYVPWKSKQLNVTPRYVANKFGNAILETLESANVRMDAFIRPETSKYHIKFVQEFFQKLYQEGKLIEKETPCSYDETHDRYLHEAYIRGKCPHCGAECDGNACEQCGRPNDCVDMISAVSKFSNHPPTTRIFKRLYFPLSKYEKELRKFYGSVKMGSHLTALCEKMLEDGLPDIPVTHISDWGIPVPVPGYEEQRIYVWFEMAPGYLAATQELNAMIQASSDVKSLWQEDNTEIIQFFGFDNGYYHAVLFPALFLAYNPEIRLPTAFVTNEFYRLEGLKFSTSRNHAIWGRDLLQKFSPDIVRFYLCYSRPETFMTNFVLSDFESFVRSELIERWQSWLQELSHKLVKLYGGKAPDLGSWHHRHHQFYQQIKQFVDAADTAYQAENFSPQKITRTLCELVRISHSFGREESHLISMASRQDEIKASISLELLAAKMLAILSQPIMPEFSINLWKKLGYQISIQWEENFSFIPTHQAINELENLFASR</sequence>
<evidence type="ECO:0000256" key="2">
    <source>
        <dbReference type="ARBA" id="ARBA00012838"/>
    </source>
</evidence>
<comment type="catalytic activity">
    <reaction evidence="10">
        <text>tRNA(Met) + L-methionine + ATP = L-methionyl-tRNA(Met) + AMP + diphosphate</text>
        <dbReference type="Rhea" id="RHEA:13481"/>
        <dbReference type="Rhea" id="RHEA-COMP:9667"/>
        <dbReference type="Rhea" id="RHEA-COMP:9698"/>
        <dbReference type="ChEBI" id="CHEBI:30616"/>
        <dbReference type="ChEBI" id="CHEBI:33019"/>
        <dbReference type="ChEBI" id="CHEBI:57844"/>
        <dbReference type="ChEBI" id="CHEBI:78442"/>
        <dbReference type="ChEBI" id="CHEBI:78530"/>
        <dbReference type="ChEBI" id="CHEBI:456215"/>
        <dbReference type="EC" id="6.1.1.10"/>
    </reaction>
</comment>
<gene>
    <name evidence="13" type="ORF">GXM_10274</name>
</gene>
<name>A0A5P8WKX7_9NOSO</name>
<dbReference type="PROSITE" id="PS00178">
    <property type="entry name" value="AA_TRNA_LIGASE_I"/>
    <property type="match status" value="1"/>
</dbReference>
<evidence type="ECO:0000256" key="4">
    <source>
        <dbReference type="ARBA" id="ARBA00022598"/>
    </source>
</evidence>
<dbReference type="InterPro" id="IPR029038">
    <property type="entry name" value="MetRS_Zn"/>
</dbReference>
<evidence type="ECO:0000256" key="1">
    <source>
        <dbReference type="ARBA" id="ARBA00008258"/>
    </source>
</evidence>
<evidence type="ECO:0000313" key="14">
    <source>
        <dbReference type="Proteomes" id="UP000326678"/>
    </source>
</evidence>
<keyword evidence="3" id="KW-0963">Cytoplasm</keyword>
<keyword evidence="7 11" id="KW-0648">Protein biosynthesis</keyword>
<dbReference type="Proteomes" id="UP000326678">
    <property type="component" value="Chromosome pGXM02"/>
</dbReference>
<evidence type="ECO:0000259" key="12">
    <source>
        <dbReference type="Pfam" id="PF09334"/>
    </source>
</evidence>
<dbReference type="InterPro" id="IPR015413">
    <property type="entry name" value="Methionyl/Leucyl_tRNA_Synth"/>
</dbReference>
<evidence type="ECO:0000256" key="7">
    <source>
        <dbReference type="ARBA" id="ARBA00022917"/>
    </source>
</evidence>
<dbReference type="PRINTS" id="PR01041">
    <property type="entry name" value="TRNASYNTHMET"/>
</dbReference>
<dbReference type="InterPro" id="IPR014729">
    <property type="entry name" value="Rossmann-like_a/b/a_fold"/>
</dbReference>
<evidence type="ECO:0000256" key="10">
    <source>
        <dbReference type="ARBA" id="ARBA00047364"/>
    </source>
</evidence>
<dbReference type="EMBL" id="CP045229">
    <property type="protein sequence ID" value="QFS52519.1"/>
    <property type="molecule type" value="Genomic_DNA"/>
</dbReference>
<comment type="similarity">
    <text evidence="1">Belongs to the class-I aminoacyl-tRNA synthetase family. MetG type 1 subfamily.</text>
</comment>
<keyword evidence="4 11" id="KW-0436">Ligase</keyword>
<reference evidence="13 14" key="1">
    <citation type="submission" date="2019-10" db="EMBL/GenBank/DDBJ databases">
        <title>Genomic and transcriptomic insights into the perfect genentic adaptation of a filamentous nitrogen-fixing cyanobacterium to rice fields.</title>
        <authorList>
            <person name="Chen Z."/>
        </authorList>
    </citation>
    <scope>NUCLEOTIDE SEQUENCE [LARGE SCALE GENOMIC DNA]</scope>
    <source>
        <strain evidence="13">CCNUC1</strain>
    </source>
</reference>
<keyword evidence="14" id="KW-1185">Reference proteome</keyword>
<evidence type="ECO:0000256" key="11">
    <source>
        <dbReference type="RuleBase" id="RU363039"/>
    </source>
</evidence>
<dbReference type="InterPro" id="IPR023458">
    <property type="entry name" value="Met-tRNA_ligase_1"/>
</dbReference>
<dbReference type="InterPro" id="IPR033911">
    <property type="entry name" value="MetRS_core"/>
</dbReference>
<evidence type="ECO:0000256" key="5">
    <source>
        <dbReference type="ARBA" id="ARBA00022741"/>
    </source>
</evidence>
<dbReference type="Gene3D" id="2.20.28.20">
    <property type="entry name" value="Methionyl-tRNA synthetase, Zn-domain"/>
    <property type="match status" value="1"/>
</dbReference>
<dbReference type="RefSeq" id="WP_152592735.1">
    <property type="nucleotide sequence ID" value="NZ_CP045229.1"/>
</dbReference>
<protein>
    <recommendedName>
        <fullName evidence="2">methionine--tRNA ligase</fullName>
        <ecNumber evidence="2">6.1.1.10</ecNumber>
    </recommendedName>
    <alternativeName>
        <fullName evidence="9">Methionyl-tRNA synthetase</fullName>
    </alternativeName>
</protein>
<accession>A0A5P8WKX7</accession>
<organism evidence="13 14">
    <name type="scientific">Nostoc sphaeroides CCNUC1</name>
    <dbReference type="NCBI Taxonomy" id="2653204"/>
    <lineage>
        <taxon>Bacteria</taxon>
        <taxon>Bacillati</taxon>
        <taxon>Cyanobacteriota</taxon>
        <taxon>Cyanophyceae</taxon>
        <taxon>Nostocales</taxon>
        <taxon>Nostocaceae</taxon>
        <taxon>Nostoc</taxon>
    </lineage>
</organism>
<dbReference type="Gene3D" id="3.40.50.620">
    <property type="entry name" value="HUPs"/>
    <property type="match status" value="1"/>
</dbReference>
<dbReference type="GO" id="GO:0005829">
    <property type="term" value="C:cytosol"/>
    <property type="evidence" value="ECO:0007669"/>
    <property type="project" value="TreeGrafter"/>
</dbReference>
<keyword evidence="8 11" id="KW-0030">Aminoacyl-tRNA synthetase</keyword>
<dbReference type="SUPFAM" id="SSF47323">
    <property type="entry name" value="Anticodon-binding domain of a subclass of class I aminoacyl-tRNA synthetases"/>
    <property type="match status" value="1"/>
</dbReference>
<dbReference type="SUPFAM" id="SSF52374">
    <property type="entry name" value="Nucleotidylyl transferase"/>
    <property type="match status" value="1"/>
</dbReference>
<keyword evidence="5 11" id="KW-0547">Nucleotide-binding</keyword>
<dbReference type="InterPro" id="IPR001412">
    <property type="entry name" value="aa-tRNA-synth_I_CS"/>
</dbReference>
<dbReference type="GO" id="GO:0004825">
    <property type="term" value="F:methionine-tRNA ligase activity"/>
    <property type="evidence" value="ECO:0007669"/>
    <property type="project" value="UniProtKB-EC"/>
</dbReference>
<evidence type="ECO:0000313" key="13">
    <source>
        <dbReference type="EMBL" id="QFS52519.1"/>
    </source>
</evidence>
<dbReference type="AlphaFoldDB" id="A0A5P8WKX7"/>
<dbReference type="PANTHER" id="PTHR45765:SF1">
    <property type="entry name" value="METHIONINE--TRNA LIGASE, CYTOPLASMIC"/>
    <property type="match status" value="1"/>
</dbReference>
<keyword evidence="6 11" id="KW-0067">ATP-binding</keyword>
<dbReference type="InterPro" id="IPR009080">
    <property type="entry name" value="tRNAsynth_Ia_anticodon-bd"/>
</dbReference>
<dbReference type="PANTHER" id="PTHR45765">
    <property type="entry name" value="METHIONINE--TRNA LIGASE"/>
    <property type="match status" value="1"/>
</dbReference>